<dbReference type="Proteomes" id="UP000706333">
    <property type="component" value="Unassembled WGS sequence"/>
</dbReference>
<keyword evidence="1" id="KW-0812">Transmembrane</keyword>
<comment type="caution">
    <text evidence="2">The sequence shown here is derived from an EMBL/GenBank/DDBJ whole genome shotgun (WGS) entry which is preliminary data.</text>
</comment>
<gene>
    <name evidence="2" type="ORF">CCR87_16165</name>
</gene>
<dbReference type="RefSeq" id="WP_201158616.1">
    <property type="nucleotide sequence ID" value="NZ_NHSD01000328.1"/>
</dbReference>
<keyword evidence="1" id="KW-1133">Transmembrane helix</keyword>
<accession>A0A934TNL0</accession>
<keyword evidence="1" id="KW-0472">Membrane</keyword>
<sequence length="92" mass="9517">MPDAPPPELRFLKILVGGLAVVMAGGIITLVALVALRLPAPAPPLPDAITLPDGLSAEAVTLGRDFIAVVVEGEILIFDRADGGLRQRVALD</sequence>
<evidence type="ECO:0000313" key="2">
    <source>
        <dbReference type="EMBL" id="MBK5928851.1"/>
    </source>
</evidence>
<dbReference type="Pfam" id="PF20082">
    <property type="entry name" value="DUF6476"/>
    <property type="match status" value="1"/>
</dbReference>
<evidence type="ECO:0000256" key="1">
    <source>
        <dbReference type="SAM" id="Phobius"/>
    </source>
</evidence>
<proteinExistence type="predicted"/>
<organism evidence="2 3">
    <name type="scientific">Rhodobaculum claviforme</name>
    <dbReference type="NCBI Taxonomy" id="1549854"/>
    <lineage>
        <taxon>Bacteria</taxon>
        <taxon>Pseudomonadati</taxon>
        <taxon>Pseudomonadota</taxon>
        <taxon>Alphaproteobacteria</taxon>
        <taxon>Rhodobacterales</taxon>
        <taxon>Paracoccaceae</taxon>
        <taxon>Rhodobaculum</taxon>
    </lineage>
</organism>
<dbReference type="AlphaFoldDB" id="A0A934TNL0"/>
<dbReference type="EMBL" id="NHSD01000328">
    <property type="protein sequence ID" value="MBK5928851.1"/>
    <property type="molecule type" value="Genomic_DNA"/>
</dbReference>
<dbReference type="InterPro" id="IPR045519">
    <property type="entry name" value="DUF6476"/>
</dbReference>
<reference evidence="2" key="1">
    <citation type="submission" date="2017-05" db="EMBL/GenBank/DDBJ databases">
        <authorList>
            <person name="Imhoff J.F."/>
            <person name="Rahn T."/>
            <person name="Kuenzel S."/>
            <person name="Neulinger S.C."/>
        </authorList>
    </citation>
    <scope>NUCLEOTIDE SEQUENCE</scope>
    <source>
        <strain evidence="2">LMG 28126</strain>
    </source>
</reference>
<name>A0A934TNL0_9RHOB</name>
<evidence type="ECO:0000313" key="3">
    <source>
        <dbReference type="Proteomes" id="UP000706333"/>
    </source>
</evidence>
<protein>
    <submittedName>
        <fullName evidence="2">Uncharacterized protein</fullName>
    </submittedName>
</protein>
<keyword evidence="3" id="KW-1185">Reference proteome</keyword>
<reference evidence="2" key="2">
    <citation type="journal article" date="2020" name="Microorganisms">
        <title>Osmotic Adaptation and Compatible Solute Biosynthesis of Phototrophic Bacteria as Revealed from Genome Analyses.</title>
        <authorList>
            <person name="Imhoff J.F."/>
            <person name="Rahn T."/>
            <person name="Kunzel S."/>
            <person name="Keller A."/>
            <person name="Neulinger S.C."/>
        </authorList>
    </citation>
    <scope>NUCLEOTIDE SEQUENCE</scope>
    <source>
        <strain evidence="2">LMG 28126</strain>
    </source>
</reference>
<feature type="transmembrane region" description="Helical" evidence="1">
    <location>
        <begin position="12"/>
        <end position="36"/>
    </location>
</feature>